<protein>
    <submittedName>
        <fullName evidence="1">Uncharacterized protein</fullName>
    </submittedName>
</protein>
<reference evidence="1" key="1">
    <citation type="submission" date="2020-05" db="EMBL/GenBank/DDBJ databases">
        <title>Large-scale comparative analyses of tick genomes elucidate their genetic diversity and vector capacities.</title>
        <authorList>
            <person name="Jia N."/>
            <person name="Wang J."/>
            <person name="Shi W."/>
            <person name="Du L."/>
            <person name="Sun Y."/>
            <person name="Zhan W."/>
            <person name="Jiang J."/>
            <person name="Wang Q."/>
            <person name="Zhang B."/>
            <person name="Ji P."/>
            <person name="Sakyi L.B."/>
            <person name="Cui X."/>
            <person name="Yuan T."/>
            <person name="Jiang B."/>
            <person name="Yang W."/>
            <person name="Lam T.T.-Y."/>
            <person name="Chang Q."/>
            <person name="Ding S."/>
            <person name="Wang X."/>
            <person name="Zhu J."/>
            <person name="Ruan X."/>
            <person name="Zhao L."/>
            <person name="Wei J."/>
            <person name="Que T."/>
            <person name="Du C."/>
            <person name="Cheng J."/>
            <person name="Dai P."/>
            <person name="Han X."/>
            <person name="Huang E."/>
            <person name="Gao Y."/>
            <person name="Liu J."/>
            <person name="Shao H."/>
            <person name="Ye R."/>
            <person name="Li L."/>
            <person name="Wei W."/>
            <person name="Wang X."/>
            <person name="Wang C."/>
            <person name="Yang T."/>
            <person name="Huo Q."/>
            <person name="Li W."/>
            <person name="Guo W."/>
            <person name="Chen H."/>
            <person name="Zhou L."/>
            <person name="Ni X."/>
            <person name="Tian J."/>
            <person name="Zhou Y."/>
            <person name="Sheng Y."/>
            <person name="Liu T."/>
            <person name="Pan Y."/>
            <person name="Xia L."/>
            <person name="Li J."/>
            <person name="Zhao F."/>
            <person name="Cao W."/>
        </authorList>
    </citation>
    <scope>NUCLEOTIDE SEQUENCE</scope>
    <source>
        <strain evidence="1">Hyas-2018</strain>
    </source>
</reference>
<comment type="caution">
    <text evidence="1">The sequence shown here is derived from an EMBL/GenBank/DDBJ whole genome shotgun (WGS) entry which is preliminary data.</text>
</comment>
<sequence>MSRNSGDESGATNGKGASAQEGQSDGQFGGLTPERRLQELQAEMERLSQVISGSSQRSMPEFGRRDPCSELRRYSKVLSGVLPKFPTEAEAPVWFESVESALEAYEVPSEFWGLLVFPLIAERVPYLSTRLSPAQHRDYSVIKETVLDELKLSAGEYLKRFLGSEKRTNEGWRPFATRLQSYLHFYLGAREVSTFEALVELLVADQLAIVPLAMSREGSIHADVQDAVPVLCALTDQLTERTDCLLSGRAWELLNEERAGEKVEKDTPGVGDAQLGPEDELSCKAVDQHQEVSTQTHSFDGKATKGVFVSEAAVNSLREADQVSTWAHSLEEHVAEEAAPAECSPVGPADKQSVGEECCGTGVVQNRCNESWHENLERGDKTKSEDASFVEMLARDKRYANDGSTCSPEVEVSWKYGELLSSTPAVTSVGQHEIGPQRGFTPSSVRESAQLVVEGEQDNSELENCQVARSKVCCLGHGASTVMVVADPGRFADRAERTAPRAEAQCRGMLEFRSHEVSIDPRHVVKVGPPAELAGGPTPSAIPGPAEADGVSRRLRAAPCETTGSAMLVVKKPCWPYAVASERAAGTCLPKRANKGNNASMVFNRHGFSPTYLSSTAISAGICSNARIRWFML</sequence>
<dbReference type="Proteomes" id="UP000821845">
    <property type="component" value="Chromosome 5"/>
</dbReference>
<proteinExistence type="predicted"/>
<gene>
    <name evidence="1" type="ORF">HPB50_014653</name>
</gene>
<name>A0ACB7S6G8_HYAAI</name>
<keyword evidence="2" id="KW-1185">Reference proteome</keyword>
<organism evidence="1 2">
    <name type="scientific">Hyalomma asiaticum</name>
    <name type="common">Tick</name>
    <dbReference type="NCBI Taxonomy" id="266040"/>
    <lineage>
        <taxon>Eukaryota</taxon>
        <taxon>Metazoa</taxon>
        <taxon>Ecdysozoa</taxon>
        <taxon>Arthropoda</taxon>
        <taxon>Chelicerata</taxon>
        <taxon>Arachnida</taxon>
        <taxon>Acari</taxon>
        <taxon>Parasitiformes</taxon>
        <taxon>Ixodida</taxon>
        <taxon>Ixodoidea</taxon>
        <taxon>Ixodidae</taxon>
        <taxon>Hyalomminae</taxon>
        <taxon>Hyalomma</taxon>
    </lineage>
</organism>
<dbReference type="EMBL" id="CM023485">
    <property type="protein sequence ID" value="KAH6930526.1"/>
    <property type="molecule type" value="Genomic_DNA"/>
</dbReference>
<evidence type="ECO:0000313" key="2">
    <source>
        <dbReference type="Proteomes" id="UP000821845"/>
    </source>
</evidence>
<evidence type="ECO:0000313" key="1">
    <source>
        <dbReference type="EMBL" id="KAH6930526.1"/>
    </source>
</evidence>
<accession>A0ACB7S6G8</accession>